<comment type="similarity">
    <text evidence="1 4">Belongs to the carbohydrate kinase PfkB family.</text>
</comment>
<protein>
    <submittedName>
        <fullName evidence="6">Ribokinase</fullName>
        <ecNumber evidence="6">2.7.1.15</ecNumber>
    </submittedName>
</protein>
<evidence type="ECO:0000256" key="1">
    <source>
        <dbReference type="ARBA" id="ARBA00010688"/>
    </source>
</evidence>
<evidence type="ECO:0000256" key="3">
    <source>
        <dbReference type="ARBA" id="ARBA00022777"/>
    </source>
</evidence>
<name>A0A841CW10_9PSEU</name>
<accession>A0A841CW10</accession>
<dbReference type="EC" id="2.7.1.15" evidence="6"/>
<dbReference type="SUPFAM" id="SSF53613">
    <property type="entry name" value="Ribokinase-like"/>
    <property type="match status" value="1"/>
</dbReference>
<dbReference type="PANTHER" id="PTHR10584">
    <property type="entry name" value="SUGAR KINASE"/>
    <property type="match status" value="1"/>
</dbReference>
<dbReference type="PROSITE" id="PS00583">
    <property type="entry name" value="PFKB_KINASES_1"/>
    <property type="match status" value="1"/>
</dbReference>
<dbReference type="InterPro" id="IPR002173">
    <property type="entry name" value="Carboh/pur_kinase_PfkB_CS"/>
</dbReference>
<proteinExistence type="inferred from homology"/>
<dbReference type="PRINTS" id="PR00990">
    <property type="entry name" value="RIBOKINASE"/>
</dbReference>
<dbReference type="PROSITE" id="PS00584">
    <property type="entry name" value="PFKB_KINASES_2"/>
    <property type="match status" value="1"/>
</dbReference>
<dbReference type="Gene3D" id="3.40.1190.20">
    <property type="match status" value="1"/>
</dbReference>
<keyword evidence="3 4" id="KW-0418">Kinase</keyword>
<organism evidence="6 7">
    <name type="scientific">Saccharothrix tamanrassetensis</name>
    <dbReference type="NCBI Taxonomy" id="1051531"/>
    <lineage>
        <taxon>Bacteria</taxon>
        <taxon>Bacillati</taxon>
        <taxon>Actinomycetota</taxon>
        <taxon>Actinomycetes</taxon>
        <taxon>Pseudonocardiales</taxon>
        <taxon>Pseudonocardiaceae</taxon>
        <taxon>Saccharothrix</taxon>
    </lineage>
</organism>
<dbReference type="InterPro" id="IPR002139">
    <property type="entry name" value="Ribo/fructo_kinase"/>
</dbReference>
<dbReference type="PANTHER" id="PTHR10584:SF157">
    <property type="entry name" value="SULFOFRUCTOSE KINASE"/>
    <property type="match status" value="1"/>
</dbReference>
<evidence type="ECO:0000259" key="5">
    <source>
        <dbReference type="Pfam" id="PF00294"/>
    </source>
</evidence>
<dbReference type="Proteomes" id="UP000547510">
    <property type="component" value="Unassembled WGS sequence"/>
</dbReference>
<evidence type="ECO:0000313" key="7">
    <source>
        <dbReference type="Proteomes" id="UP000547510"/>
    </source>
</evidence>
<dbReference type="AlphaFoldDB" id="A0A841CW10"/>
<keyword evidence="2 4" id="KW-0808">Transferase</keyword>
<sequence>MRIAVVGQIARDLVLVVPEVPDASGTVPVLERRELLGGKGANTAVGVARLGASAALVGVVGDDEVGRHLVDQLRADGVDTSDVARRGRSALIVDVVCDGHWRYLQDLPDSSLVNEADVNASGLAGADAVVVQLQQPAEAALAAIRRADGLVVLDGVASDEQLASAGVVRADHKEGEELTGRRISSADDAVKAGRELLERGPSLAVLEVKGEANVLVWSSGDAVVPLTEEDVVDTTGGGDAFVAALTFALVRGDHPHDAGRLAVAAAGRAVGHAGGRTDLTGLRG</sequence>
<dbReference type="InterPro" id="IPR011611">
    <property type="entry name" value="PfkB_dom"/>
</dbReference>
<dbReference type="EMBL" id="JACHJN010000014">
    <property type="protein sequence ID" value="MBB5960207.1"/>
    <property type="molecule type" value="Genomic_DNA"/>
</dbReference>
<dbReference type="GO" id="GO:0004747">
    <property type="term" value="F:ribokinase activity"/>
    <property type="evidence" value="ECO:0007669"/>
    <property type="project" value="UniProtKB-EC"/>
</dbReference>
<feature type="domain" description="Carbohydrate kinase PfkB" evidence="5">
    <location>
        <begin position="2"/>
        <end position="278"/>
    </location>
</feature>
<dbReference type="Pfam" id="PF00294">
    <property type="entry name" value="PfkB"/>
    <property type="match status" value="1"/>
</dbReference>
<evidence type="ECO:0000256" key="4">
    <source>
        <dbReference type="RuleBase" id="RU003704"/>
    </source>
</evidence>
<dbReference type="GO" id="GO:0005829">
    <property type="term" value="C:cytosol"/>
    <property type="evidence" value="ECO:0007669"/>
    <property type="project" value="TreeGrafter"/>
</dbReference>
<keyword evidence="7" id="KW-1185">Reference proteome</keyword>
<dbReference type="InterPro" id="IPR029056">
    <property type="entry name" value="Ribokinase-like"/>
</dbReference>
<evidence type="ECO:0000256" key="2">
    <source>
        <dbReference type="ARBA" id="ARBA00022679"/>
    </source>
</evidence>
<comment type="caution">
    <text evidence="6">The sequence shown here is derived from an EMBL/GenBank/DDBJ whole genome shotgun (WGS) entry which is preliminary data.</text>
</comment>
<gene>
    <name evidence="6" type="ORF">FHS29_006830</name>
</gene>
<reference evidence="6 7" key="1">
    <citation type="submission" date="2020-08" db="EMBL/GenBank/DDBJ databases">
        <title>Genomic Encyclopedia of Type Strains, Phase III (KMG-III): the genomes of soil and plant-associated and newly described type strains.</title>
        <authorList>
            <person name="Whitman W."/>
        </authorList>
    </citation>
    <scope>NUCLEOTIDE SEQUENCE [LARGE SCALE GENOMIC DNA]</scope>
    <source>
        <strain evidence="6 7">CECT 8640</strain>
    </source>
</reference>
<evidence type="ECO:0000313" key="6">
    <source>
        <dbReference type="EMBL" id="MBB5960207.1"/>
    </source>
</evidence>
<dbReference type="RefSeq" id="WP_184698207.1">
    <property type="nucleotide sequence ID" value="NZ_JACHJN010000014.1"/>
</dbReference>